<sequence length="246" mass="24715">MPGSLSPKAAGLRRAEEAARGALLAAHAAAGLAAGHSRDGVRLLRAAEGLLRAAVAGLRSPAAEPPAPVPGAAAAPARRRRRRGRGGRGGGAAGPGDGADEVRAGGGEAVRDHVMEDATGGGRRQRRRRRPQPAPVGLPLADVAAGPAAGQDAFEDELNDEWADGLTVLPGRRGPGRPPALAPDVRARLCRGPLAGFEVTVIAVGERSASVRFDTDDPAAEPMDVRLDFLVALPLAGAGGGGSGGR</sequence>
<comment type="caution">
    <text evidence="2">The sequence shown here is derived from an EMBL/GenBank/DDBJ whole genome shotgun (WGS) entry which is preliminary data.</text>
</comment>
<dbReference type="Proteomes" id="UP001189429">
    <property type="component" value="Unassembled WGS sequence"/>
</dbReference>
<gene>
    <name evidence="2" type="ORF">PCOR1329_LOCUS62101</name>
</gene>
<accession>A0ABN9VYL4</accession>
<proteinExistence type="predicted"/>
<organism evidence="2 3">
    <name type="scientific">Prorocentrum cordatum</name>
    <dbReference type="NCBI Taxonomy" id="2364126"/>
    <lineage>
        <taxon>Eukaryota</taxon>
        <taxon>Sar</taxon>
        <taxon>Alveolata</taxon>
        <taxon>Dinophyceae</taxon>
        <taxon>Prorocentrales</taxon>
        <taxon>Prorocentraceae</taxon>
        <taxon>Prorocentrum</taxon>
    </lineage>
</organism>
<reference evidence="2" key="1">
    <citation type="submission" date="2023-10" db="EMBL/GenBank/DDBJ databases">
        <authorList>
            <person name="Chen Y."/>
            <person name="Shah S."/>
            <person name="Dougan E. K."/>
            <person name="Thang M."/>
            <person name="Chan C."/>
        </authorList>
    </citation>
    <scope>NUCLEOTIDE SEQUENCE [LARGE SCALE GENOMIC DNA]</scope>
</reference>
<feature type="compositionally biased region" description="Gly residues" evidence="1">
    <location>
        <begin position="87"/>
        <end position="97"/>
    </location>
</feature>
<dbReference type="EMBL" id="CAUYUJ010017833">
    <property type="protein sequence ID" value="CAK0878295.1"/>
    <property type="molecule type" value="Genomic_DNA"/>
</dbReference>
<feature type="compositionally biased region" description="Basic residues" evidence="1">
    <location>
        <begin position="77"/>
        <end position="86"/>
    </location>
</feature>
<keyword evidence="3" id="KW-1185">Reference proteome</keyword>
<name>A0ABN9VYL4_9DINO</name>
<feature type="region of interest" description="Disordered" evidence="1">
    <location>
        <begin position="58"/>
        <end position="151"/>
    </location>
</feature>
<evidence type="ECO:0000256" key="1">
    <source>
        <dbReference type="SAM" id="MobiDB-lite"/>
    </source>
</evidence>
<protein>
    <submittedName>
        <fullName evidence="2">Uncharacterized protein</fullName>
    </submittedName>
</protein>
<evidence type="ECO:0000313" key="3">
    <source>
        <dbReference type="Proteomes" id="UP001189429"/>
    </source>
</evidence>
<evidence type="ECO:0000313" key="2">
    <source>
        <dbReference type="EMBL" id="CAK0878295.1"/>
    </source>
</evidence>